<dbReference type="FunFam" id="3.30.160.60:FF:000045">
    <property type="entry name" value="ZFP69 zinc finger protein B"/>
    <property type="match status" value="1"/>
</dbReference>
<feature type="domain" description="C2H2-type" evidence="10">
    <location>
        <begin position="164"/>
        <end position="191"/>
    </location>
</feature>
<evidence type="ECO:0000256" key="3">
    <source>
        <dbReference type="ARBA" id="ARBA00022723"/>
    </source>
</evidence>
<dbReference type="SMART" id="SM00355">
    <property type="entry name" value="ZnF_C2H2"/>
    <property type="match status" value="7"/>
</dbReference>
<dbReference type="GO" id="GO:0006355">
    <property type="term" value="P:regulation of DNA-templated transcription"/>
    <property type="evidence" value="ECO:0007669"/>
    <property type="project" value="UniProtKB-ARBA"/>
</dbReference>
<dbReference type="FunFam" id="3.30.160.60:FF:002343">
    <property type="entry name" value="Zinc finger protein 33A"/>
    <property type="match status" value="2"/>
</dbReference>
<dbReference type="AlphaFoldDB" id="A0AAV2RIC0"/>
<comment type="subcellular location">
    <subcellularLocation>
        <location evidence="1">Nucleus</location>
    </subcellularLocation>
</comment>
<evidence type="ECO:0000256" key="9">
    <source>
        <dbReference type="PROSITE-ProRule" id="PRU00042"/>
    </source>
</evidence>
<dbReference type="Pfam" id="PF00096">
    <property type="entry name" value="zf-C2H2"/>
    <property type="match status" value="4"/>
</dbReference>
<comment type="similarity">
    <text evidence="2">Belongs to the krueppel C2H2-type zinc-finger protein family.</text>
</comment>
<dbReference type="InterPro" id="IPR013087">
    <property type="entry name" value="Znf_C2H2_type"/>
</dbReference>
<dbReference type="InterPro" id="IPR050331">
    <property type="entry name" value="Zinc_finger"/>
</dbReference>
<keyword evidence="7" id="KW-0238">DNA-binding</keyword>
<evidence type="ECO:0000313" key="11">
    <source>
        <dbReference type="EMBL" id="CAL4125295.1"/>
    </source>
</evidence>
<dbReference type="GO" id="GO:0005634">
    <property type="term" value="C:nucleus"/>
    <property type="evidence" value="ECO:0007669"/>
    <property type="project" value="UniProtKB-SubCell"/>
</dbReference>
<dbReference type="PANTHER" id="PTHR16515:SF49">
    <property type="entry name" value="GASTRULA ZINC FINGER PROTEIN XLCGF49.1-LIKE-RELATED"/>
    <property type="match status" value="1"/>
</dbReference>
<feature type="domain" description="C2H2-type" evidence="10">
    <location>
        <begin position="333"/>
        <end position="356"/>
    </location>
</feature>
<dbReference type="Gene3D" id="3.30.160.60">
    <property type="entry name" value="Classic Zinc Finger"/>
    <property type="match status" value="7"/>
</dbReference>
<dbReference type="FunFam" id="3.30.160.60:FF:001016">
    <property type="entry name" value="zinc finger protein 850-like"/>
    <property type="match status" value="1"/>
</dbReference>
<dbReference type="InterPro" id="IPR036236">
    <property type="entry name" value="Znf_C2H2_sf"/>
</dbReference>
<dbReference type="Pfam" id="PF23561">
    <property type="entry name" value="zf-C2H2_15"/>
    <property type="match status" value="1"/>
</dbReference>
<sequence>MNVTGNDHVCNVDVQVIERSVVKDIKNEFALRKTLSAKRDQHQATKYEMCAPSHAHEQYMEPEVKIEENSPLKVVTNMEVASRKTLPETHFDDISNPSQLDHMSNVQTAGECQQMVIGGYLGQPQDRLRLLIPPNYALANKNLHHPIPHQMGTSGGDCNNVKPYLCEQCGNSFSLQGTLVRHIRTHTGERPYPCNQCTKTFGCKKSLTVHLRVHTGEKPYSCTQCEKRFTGRSMLVSHMRTHTGEKPFSCNECDKNFNNKYSMIQHQRTHTGEKPFNCNLCNKSFGRITVLSSHMKTTHSEEKPHSCSYCDKKFKLRSHLLTHIKSHNGERPYKCNHCDMRFILNHHLLSHQKTHT</sequence>
<evidence type="ECO:0000256" key="4">
    <source>
        <dbReference type="ARBA" id="ARBA00022737"/>
    </source>
</evidence>
<gene>
    <name evidence="11" type="ORF">MNOR_LOCUS25042</name>
</gene>
<dbReference type="FunFam" id="3.30.160.60:FF:000630">
    <property type="entry name" value="Zinc finger protein 180"/>
    <property type="match status" value="1"/>
</dbReference>
<dbReference type="GO" id="GO:0003677">
    <property type="term" value="F:DNA binding"/>
    <property type="evidence" value="ECO:0007669"/>
    <property type="project" value="UniProtKB-KW"/>
</dbReference>
<keyword evidence="12" id="KW-1185">Reference proteome</keyword>
<dbReference type="InterPro" id="IPR056436">
    <property type="entry name" value="Znf-C2H2_ZIC1-5/GLI1-3-like"/>
</dbReference>
<proteinExistence type="inferred from homology"/>
<feature type="domain" description="C2H2-type" evidence="10">
    <location>
        <begin position="220"/>
        <end position="247"/>
    </location>
</feature>
<name>A0AAV2RIC0_MEGNR</name>
<feature type="domain" description="C2H2-type" evidence="10">
    <location>
        <begin position="305"/>
        <end position="332"/>
    </location>
</feature>
<dbReference type="Pfam" id="PF13912">
    <property type="entry name" value="zf-C2H2_6"/>
    <property type="match status" value="1"/>
</dbReference>
<keyword evidence="4" id="KW-0677">Repeat</keyword>
<dbReference type="FunFam" id="3.30.160.60:FF:000202">
    <property type="entry name" value="Zinc finger protein 574"/>
    <property type="match status" value="1"/>
</dbReference>
<keyword evidence="3" id="KW-0479">Metal-binding</keyword>
<keyword evidence="6" id="KW-0862">Zinc</keyword>
<evidence type="ECO:0000256" key="5">
    <source>
        <dbReference type="ARBA" id="ARBA00022771"/>
    </source>
</evidence>
<accession>A0AAV2RIC0</accession>
<dbReference type="PROSITE" id="PS50157">
    <property type="entry name" value="ZINC_FINGER_C2H2_2"/>
    <property type="match status" value="7"/>
</dbReference>
<evidence type="ECO:0000313" key="12">
    <source>
        <dbReference type="Proteomes" id="UP001497623"/>
    </source>
</evidence>
<evidence type="ECO:0000256" key="7">
    <source>
        <dbReference type="ARBA" id="ARBA00023125"/>
    </source>
</evidence>
<keyword evidence="8" id="KW-0539">Nucleus</keyword>
<dbReference type="GO" id="GO:0008270">
    <property type="term" value="F:zinc ion binding"/>
    <property type="evidence" value="ECO:0007669"/>
    <property type="project" value="UniProtKB-KW"/>
</dbReference>
<evidence type="ECO:0000256" key="1">
    <source>
        <dbReference type="ARBA" id="ARBA00004123"/>
    </source>
</evidence>
<dbReference type="Proteomes" id="UP001497623">
    <property type="component" value="Unassembled WGS sequence"/>
</dbReference>
<reference evidence="11 12" key="1">
    <citation type="submission" date="2024-05" db="EMBL/GenBank/DDBJ databases">
        <authorList>
            <person name="Wallberg A."/>
        </authorList>
    </citation>
    <scope>NUCLEOTIDE SEQUENCE [LARGE SCALE GENOMIC DNA]</scope>
</reference>
<keyword evidence="5 9" id="KW-0863">Zinc-finger</keyword>
<dbReference type="PROSITE" id="PS00028">
    <property type="entry name" value="ZINC_FINGER_C2H2_1"/>
    <property type="match status" value="7"/>
</dbReference>
<protein>
    <recommendedName>
        <fullName evidence="10">C2H2-type domain-containing protein</fullName>
    </recommendedName>
</protein>
<dbReference type="FunFam" id="3.30.160.60:FF:000624">
    <property type="entry name" value="zinc finger protein 697"/>
    <property type="match status" value="1"/>
</dbReference>
<feature type="domain" description="C2H2-type" evidence="10">
    <location>
        <begin position="192"/>
        <end position="219"/>
    </location>
</feature>
<feature type="domain" description="C2H2-type" evidence="10">
    <location>
        <begin position="248"/>
        <end position="275"/>
    </location>
</feature>
<dbReference type="GO" id="GO:0032502">
    <property type="term" value="P:developmental process"/>
    <property type="evidence" value="ECO:0007669"/>
    <property type="project" value="UniProtKB-ARBA"/>
</dbReference>
<organism evidence="11 12">
    <name type="scientific">Meganyctiphanes norvegica</name>
    <name type="common">Northern krill</name>
    <name type="synonym">Thysanopoda norvegica</name>
    <dbReference type="NCBI Taxonomy" id="48144"/>
    <lineage>
        <taxon>Eukaryota</taxon>
        <taxon>Metazoa</taxon>
        <taxon>Ecdysozoa</taxon>
        <taxon>Arthropoda</taxon>
        <taxon>Crustacea</taxon>
        <taxon>Multicrustacea</taxon>
        <taxon>Malacostraca</taxon>
        <taxon>Eumalacostraca</taxon>
        <taxon>Eucarida</taxon>
        <taxon>Euphausiacea</taxon>
        <taxon>Euphausiidae</taxon>
        <taxon>Meganyctiphanes</taxon>
    </lineage>
</organism>
<comment type="caution">
    <text evidence="11">The sequence shown here is derived from an EMBL/GenBank/DDBJ whole genome shotgun (WGS) entry which is preliminary data.</text>
</comment>
<dbReference type="PANTHER" id="PTHR16515">
    <property type="entry name" value="PR DOMAIN ZINC FINGER PROTEIN"/>
    <property type="match status" value="1"/>
</dbReference>
<feature type="domain" description="C2H2-type" evidence="10">
    <location>
        <begin position="276"/>
        <end position="304"/>
    </location>
</feature>
<dbReference type="SUPFAM" id="SSF57667">
    <property type="entry name" value="beta-beta-alpha zinc fingers"/>
    <property type="match status" value="4"/>
</dbReference>
<evidence type="ECO:0000259" key="10">
    <source>
        <dbReference type="PROSITE" id="PS50157"/>
    </source>
</evidence>
<evidence type="ECO:0000256" key="2">
    <source>
        <dbReference type="ARBA" id="ARBA00006991"/>
    </source>
</evidence>
<evidence type="ECO:0000256" key="8">
    <source>
        <dbReference type="ARBA" id="ARBA00023242"/>
    </source>
</evidence>
<evidence type="ECO:0000256" key="6">
    <source>
        <dbReference type="ARBA" id="ARBA00022833"/>
    </source>
</evidence>
<dbReference type="EMBL" id="CAXKWB010023457">
    <property type="protein sequence ID" value="CAL4125295.1"/>
    <property type="molecule type" value="Genomic_DNA"/>
</dbReference>